<reference evidence="5" key="1">
    <citation type="submission" date="2021-02" db="EMBL/GenBank/DDBJ databases">
        <authorList>
            <person name="Nowell W R."/>
        </authorList>
    </citation>
    <scope>NUCLEOTIDE SEQUENCE</scope>
</reference>
<dbReference type="GO" id="GO:0005525">
    <property type="term" value="F:GTP binding"/>
    <property type="evidence" value="ECO:0007669"/>
    <property type="project" value="UniProtKB-KW"/>
</dbReference>
<dbReference type="InterPro" id="IPR006703">
    <property type="entry name" value="G_AIG1"/>
</dbReference>
<evidence type="ECO:0000256" key="2">
    <source>
        <dbReference type="ARBA" id="ARBA00022741"/>
    </source>
</evidence>
<dbReference type="PROSITE" id="PS51720">
    <property type="entry name" value="G_AIG1"/>
    <property type="match status" value="1"/>
</dbReference>
<keyword evidence="2" id="KW-0547">Nucleotide-binding</keyword>
<sequence>MDSTDDSDIPDKHIHLIASATQIKSLATEADNEIRMILLGRTGTGKRSVGNTILGEKYFKSGKRPIGVTTKCAYGAQDFEQKRLFLVDTPGFLDPNIADKAIQREFGTAYE</sequence>
<evidence type="ECO:0000313" key="6">
    <source>
        <dbReference type="Proteomes" id="UP000663866"/>
    </source>
</evidence>
<evidence type="ECO:0000313" key="5">
    <source>
        <dbReference type="EMBL" id="CAF3834411.1"/>
    </source>
</evidence>
<dbReference type="AlphaFoldDB" id="A0A819DTQ5"/>
<dbReference type="Proteomes" id="UP000663866">
    <property type="component" value="Unassembled WGS sequence"/>
</dbReference>
<feature type="domain" description="AIG1-type G" evidence="4">
    <location>
        <begin position="31"/>
        <end position="111"/>
    </location>
</feature>
<keyword evidence="3" id="KW-0342">GTP-binding</keyword>
<dbReference type="PANTHER" id="PTHR10903">
    <property type="entry name" value="GTPASE, IMAP FAMILY MEMBER-RELATED"/>
    <property type="match status" value="1"/>
</dbReference>
<dbReference type="InterPro" id="IPR027417">
    <property type="entry name" value="P-loop_NTPase"/>
</dbReference>
<keyword evidence="6" id="KW-1185">Reference proteome</keyword>
<accession>A0A819DTQ5</accession>
<dbReference type="PANTHER" id="PTHR10903:SF184">
    <property type="entry name" value="GTP-BINDING PROTEIN A"/>
    <property type="match status" value="1"/>
</dbReference>
<dbReference type="EMBL" id="CAJOBG010000597">
    <property type="protein sequence ID" value="CAF3834411.1"/>
    <property type="molecule type" value="Genomic_DNA"/>
</dbReference>
<proteinExistence type="inferred from homology"/>
<evidence type="ECO:0000259" key="4">
    <source>
        <dbReference type="PROSITE" id="PS51720"/>
    </source>
</evidence>
<comment type="similarity">
    <text evidence="1">Belongs to the TRAFAC class TrmE-Era-EngA-EngB-Septin-like GTPase superfamily. AIG1/Toc34/Toc159-like paraseptin GTPase family. IAN subfamily.</text>
</comment>
<dbReference type="SUPFAM" id="SSF52540">
    <property type="entry name" value="P-loop containing nucleoside triphosphate hydrolases"/>
    <property type="match status" value="1"/>
</dbReference>
<dbReference type="InterPro" id="IPR045058">
    <property type="entry name" value="GIMA/IAN/Toc"/>
</dbReference>
<protein>
    <recommendedName>
        <fullName evidence="4">AIG1-type G domain-containing protein</fullName>
    </recommendedName>
</protein>
<dbReference type="Pfam" id="PF04548">
    <property type="entry name" value="AIG1"/>
    <property type="match status" value="1"/>
</dbReference>
<gene>
    <name evidence="5" type="ORF">OVN521_LOCUS5855</name>
</gene>
<comment type="caution">
    <text evidence="5">The sequence shown here is derived from an EMBL/GenBank/DDBJ whole genome shotgun (WGS) entry which is preliminary data.</text>
</comment>
<name>A0A819DTQ5_9BILA</name>
<dbReference type="Gene3D" id="3.40.50.300">
    <property type="entry name" value="P-loop containing nucleotide triphosphate hydrolases"/>
    <property type="match status" value="1"/>
</dbReference>
<evidence type="ECO:0000256" key="1">
    <source>
        <dbReference type="ARBA" id="ARBA00008535"/>
    </source>
</evidence>
<evidence type="ECO:0000256" key="3">
    <source>
        <dbReference type="ARBA" id="ARBA00023134"/>
    </source>
</evidence>
<organism evidence="5 6">
    <name type="scientific">Rotaria magnacalcarata</name>
    <dbReference type="NCBI Taxonomy" id="392030"/>
    <lineage>
        <taxon>Eukaryota</taxon>
        <taxon>Metazoa</taxon>
        <taxon>Spiralia</taxon>
        <taxon>Gnathifera</taxon>
        <taxon>Rotifera</taxon>
        <taxon>Eurotatoria</taxon>
        <taxon>Bdelloidea</taxon>
        <taxon>Philodinida</taxon>
        <taxon>Philodinidae</taxon>
        <taxon>Rotaria</taxon>
    </lineage>
</organism>